<keyword evidence="1" id="KW-0812">Transmembrane</keyword>
<dbReference type="InterPro" id="IPR001646">
    <property type="entry name" value="5peptide_repeat"/>
</dbReference>
<dbReference type="Pfam" id="PF00805">
    <property type="entry name" value="Pentapeptide"/>
    <property type="match status" value="3"/>
</dbReference>
<sequence length="375" mass="41361">MNPDKTQNQKKPIWLTKQKLLIGLAIAGAIAILPELYRVNWIGFGPDSNKSVTTKEVINPKDGKIIKLTETTEHEQSAKTLWDWLGLVGTLAIPIVLYQFQRSEHEQVDTNSREEAVLGYFKHISELLIDKELKLLMTKKLETTDFKDPKLNALLDASRACTLSMLRRLNQDGERKGRVIRFLSDAELISELNLELADLSYANLSNVKLKGAKLGYANLSNANLSVTDCRIIKKIKNATFLEDFADTGVQLYCADLSNANLSDRFLPNTCLKSAILINAILKNVCFSGADLSNANLQEANFTNANLSGANLSGADLRKANFTGADLRGAILPNGETYAFPKQLQQFGVQANSLPTLLETSEFTPTTNALPKLGCE</sequence>
<evidence type="ECO:0000313" key="3">
    <source>
        <dbReference type="EMBL" id="KIE10660.1"/>
    </source>
</evidence>
<accession>A0A0C1REL0</accession>
<proteinExistence type="predicted"/>
<dbReference type="Gene3D" id="2.160.20.80">
    <property type="entry name" value="E3 ubiquitin-protein ligase SopA"/>
    <property type="match status" value="1"/>
</dbReference>
<dbReference type="STRING" id="1479485.DA73_0219305"/>
<dbReference type="PANTHER" id="PTHR14136">
    <property type="entry name" value="BTB_POZ DOMAIN-CONTAINING PROTEIN KCTD9"/>
    <property type="match status" value="1"/>
</dbReference>
<keyword evidence="1" id="KW-1133">Transmembrane helix</keyword>
<dbReference type="SUPFAM" id="SSF141571">
    <property type="entry name" value="Pentapeptide repeat-like"/>
    <property type="match status" value="1"/>
</dbReference>
<dbReference type="InterPro" id="IPR051082">
    <property type="entry name" value="Pentapeptide-BTB/POZ_domain"/>
</dbReference>
<gene>
    <name evidence="3" type="ORF">DA73_0219305</name>
    <name evidence="2" type="ORF">DA73_0400015070</name>
</gene>
<dbReference type="OrthoDB" id="505786at2"/>
<comment type="caution">
    <text evidence="3">The sequence shown here is derived from an EMBL/GenBank/DDBJ whole genome shotgun (WGS) entry which is preliminary data.</text>
</comment>
<protein>
    <submittedName>
        <fullName evidence="2">Pentapeptide repeat-containing protein</fullName>
    </submittedName>
</protein>
<feature type="transmembrane region" description="Helical" evidence="1">
    <location>
        <begin position="20"/>
        <end position="37"/>
    </location>
</feature>
<evidence type="ECO:0000256" key="1">
    <source>
        <dbReference type="SAM" id="Phobius"/>
    </source>
</evidence>
<name>A0A0C1REL0_9CYAN</name>
<organism evidence="3">
    <name type="scientific">Tolypothrix bouteillei VB521301</name>
    <dbReference type="NCBI Taxonomy" id="1479485"/>
    <lineage>
        <taxon>Bacteria</taxon>
        <taxon>Bacillati</taxon>
        <taxon>Cyanobacteriota</taxon>
        <taxon>Cyanophyceae</taxon>
        <taxon>Nostocales</taxon>
        <taxon>Tolypothrichaceae</taxon>
        <taxon>Tolypothrix</taxon>
    </lineage>
</organism>
<dbReference type="PANTHER" id="PTHR14136:SF17">
    <property type="entry name" value="BTB_POZ DOMAIN-CONTAINING PROTEIN KCTD9"/>
    <property type="match status" value="1"/>
</dbReference>
<keyword evidence="4" id="KW-1185">Reference proteome</keyword>
<dbReference type="EMBL" id="JHEG04000001">
    <property type="protein sequence ID" value="KAF3886653.1"/>
    <property type="molecule type" value="Genomic_DNA"/>
</dbReference>
<dbReference type="AlphaFoldDB" id="A0A0C1REL0"/>
<dbReference type="Proteomes" id="UP000029738">
    <property type="component" value="Unassembled WGS sequence"/>
</dbReference>
<keyword evidence="1" id="KW-0472">Membrane</keyword>
<dbReference type="EMBL" id="JHEG02000048">
    <property type="protein sequence ID" value="KIE10660.1"/>
    <property type="molecule type" value="Genomic_DNA"/>
</dbReference>
<reference evidence="3" key="1">
    <citation type="journal article" date="2015" name="Genome Announc.">
        <title>Draft Genome Sequence of Tolypothrix boutellei Strain VB521301.</title>
        <authorList>
            <person name="Chandrababunaidu M.M."/>
            <person name="Singh D."/>
            <person name="Sen D."/>
            <person name="Bhan S."/>
            <person name="Das S."/>
            <person name="Gupta A."/>
            <person name="Adhikary S.P."/>
            <person name="Tripathy S."/>
        </authorList>
    </citation>
    <scope>NUCLEOTIDE SEQUENCE</scope>
    <source>
        <strain evidence="3">VB521301</strain>
    </source>
</reference>
<evidence type="ECO:0000313" key="4">
    <source>
        <dbReference type="Proteomes" id="UP000029738"/>
    </source>
</evidence>
<reference evidence="2" key="2">
    <citation type="submission" date="2019-11" db="EMBL/GenBank/DDBJ databases">
        <title>Improved Assembly of Tolypothrix boutellei genome.</title>
        <authorList>
            <person name="Sarangi A.N."/>
            <person name="Mukherjee M."/>
            <person name="Ghosh S."/>
            <person name="Singh D."/>
            <person name="Das A."/>
            <person name="Kant S."/>
            <person name="Prusty A."/>
            <person name="Tripathy S."/>
        </authorList>
    </citation>
    <scope>NUCLEOTIDE SEQUENCE</scope>
    <source>
        <strain evidence="2">VB521301</strain>
    </source>
</reference>
<evidence type="ECO:0000313" key="2">
    <source>
        <dbReference type="EMBL" id="KAF3886653.1"/>
    </source>
</evidence>
<dbReference type="RefSeq" id="WP_038074585.1">
    <property type="nucleotide sequence ID" value="NZ_JHEG04000001.1"/>
</dbReference>